<dbReference type="PANTHER" id="PTHR36766">
    <property type="entry name" value="PLANT BROAD-SPECTRUM MILDEW RESISTANCE PROTEIN RPW8"/>
    <property type="match status" value="1"/>
</dbReference>
<name>A0AAF0USQ7_SOLVR</name>
<dbReference type="EMBL" id="CP133621">
    <property type="protein sequence ID" value="WMV52075.1"/>
    <property type="molecule type" value="Genomic_DNA"/>
</dbReference>
<keyword evidence="1" id="KW-0611">Plant defense</keyword>
<evidence type="ECO:0000313" key="2">
    <source>
        <dbReference type="EMBL" id="WMV52075.1"/>
    </source>
</evidence>
<dbReference type="PANTHER" id="PTHR36766:SF70">
    <property type="entry name" value="DISEASE RESISTANCE PROTEIN RGA4"/>
    <property type="match status" value="1"/>
</dbReference>
<evidence type="ECO:0000256" key="1">
    <source>
        <dbReference type="ARBA" id="ARBA00022821"/>
    </source>
</evidence>
<dbReference type="AlphaFoldDB" id="A0AAF0USQ7"/>
<accession>A0AAF0USQ7</accession>
<dbReference type="GO" id="GO:0006952">
    <property type="term" value="P:defense response"/>
    <property type="evidence" value="ECO:0007669"/>
    <property type="project" value="UniProtKB-KW"/>
</dbReference>
<evidence type="ECO:0000313" key="3">
    <source>
        <dbReference type="Proteomes" id="UP001234989"/>
    </source>
</evidence>
<reference evidence="2" key="1">
    <citation type="submission" date="2023-08" db="EMBL/GenBank/DDBJ databases">
        <title>A de novo genome assembly of Solanum verrucosum Schlechtendal, a Mexican diploid species geographically isolated from the other diploid A-genome species in potato relatives.</title>
        <authorList>
            <person name="Hosaka K."/>
        </authorList>
    </citation>
    <scope>NUCLEOTIDE SEQUENCE</scope>
    <source>
        <tissue evidence="2">Young leaves</tissue>
    </source>
</reference>
<dbReference type="SUPFAM" id="SSF52058">
    <property type="entry name" value="L domain-like"/>
    <property type="match status" value="1"/>
</dbReference>
<protein>
    <submittedName>
        <fullName evidence="2">Uncharacterized protein</fullName>
    </submittedName>
</protein>
<keyword evidence="3" id="KW-1185">Reference proteome</keyword>
<proteinExistence type="predicted"/>
<dbReference type="Gene3D" id="3.80.10.10">
    <property type="entry name" value="Ribonuclease Inhibitor"/>
    <property type="match status" value="2"/>
</dbReference>
<sequence>MRCYATTFLFNTYRSQTAESFSELPQSLYNLHSLKSLVIQWCTNFSSFPVPSGENHLTSLQNLQLWSCGGLASLPSGMLEKCWSLQNLRVNYCNNLVSFPLHVGEIPSLFYFSISQCPKLDSVPTGGLHHLTRLRALEIGPFSDMVDFEAFQLTFNGIQQLLSLHTLLVFGHLHWDSLPYQLIQLSALKHIHLCDFGIEALPHRLDNLTSLEVLHLVRCKRLQHVDFSDAMPKLQYVTICGCPLLEALSDGLGNLVTLQQLRLENCEKLEHLPSRDAMRGLTKLWYLKIKGCPKLEESCNNRSVPNTQWSNTSHIPKVEVGGSIIQDLHKSHF</sequence>
<dbReference type="InterPro" id="IPR032675">
    <property type="entry name" value="LRR_dom_sf"/>
</dbReference>
<dbReference type="Proteomes" id="UP001234989">
    <property type="component" value="Chromosome 10"/>
</dbReference>
<organism evidence="2 3">
    <name type="scientific">Solanum verrucosum</name>
    <dbReference type="NCBI Taxonomy" id="315347"/>
    <lineage>
        <taxon>Eukaryota</taxon>
        <taxon>Viridiplantae</taxon>
        <taxon>Streptophyta</taxon>
        <taxon>Embryophyta</taxon>
        <taxon>Tracheophyta</taxon>
        <taxon>Spermatophyta</taxon>
        <taxon>Magnoliopsida</taxon>
        <taxon>eudicotyledons</taxon>
        <taxon>Gunneridae</taxon>
        <taxon>Pentapetalae</taxon>
        <taxon>asterids</taxon>
        <taxon>lamiids</taxon>
        <taxon>Solanales</taxon>
        <taxon>Solanaceae</taxon>
        <taxon>Solanoideae</taxon>
        <taxon>Solaneae</taxon>
        <taxon>Solanum</taxon>
    </lineage>
</organism>
<gene>
    <name evidence="2" type="ORF">MTR67_045460</name>
</gene>